<dbReference type="Pfam" id="PF21448">
    <property type="entry name" value="DNMK"/>
    <property type="match status" value="1"/>
</dbReference>
<dbReference type="Gene3D" id="3.40.50.300">
    <property type="entry name" value="P-loop containing nucleotide triphosphate hydrolases"/>
    <property type="match status" value="1"/>
</dbReference>
<evidence type="ECO:0000313" key="1">
    <source>
        <dbReference type="EMBL" id="MBC3443299.1"/>
    </source>
</evidence>
<reference evidence="2" key="3">
    <citation type="submission" date="2021-06" db="EMBL/GenBank/DDBJ databases">
        <title>Updating the genus Pseudomonas: Description of 43 new species and partition of the Pseudomonas putida group.</title>
        <authorList>
            <person name="Girard L."/>
            <person name="Lood C."/>
            <person name="Vandamme P."/>
            <person name="Rokni-Zadeh H."/>
            <person name="Van Noort V."/>
            <person name="Hofte M."/>
            <person name="Lavigne R."/>
            <person name="De Mot R."/>
        </authorList>
    </citation>
    <scope>NUCLEOTIDE SEQUENCE</scope>
    <source>
        <strain evidence="2">SWRI10</strain>
    </source>
</reference>
<keyword evidence="1" id="KW-0418">Kinase</keyword>
<proteinExistence type="predicted"/>
<organism evidence="1">
    <name type="scientific">Pseudomonas urmiensis</name>
    <dbReference type="NCBI Taxonomy" id="2745493"/>
    <lineage>
        <taxon>Bacteria</taxon>
        <taxon>Pseudomonadati</taxon>
        <taxon>Pseudomonadota</taxon>
        <taxon>Gammaproteobacteria</taxon>
        <taxon>Pseudomonadales</taxon>
        <taxon>Pseudomonadaceae</taxon>
        <taxon>Pseudomonas</taxon>
    </lineage>
</organism>
<dbReference type="AlphaFoldDB" id="A0A923G1Q6"/>
<dbReference type="InterPro" id="IPR048444">
    <property type="entry name" value="DNMK"/>
</dbReference>
<keyword evidence="1" id="KW-0808">Transferase</keyword>
<sequence length="254" mass="29203">MLLKHENVAAFALADPLKSGCQALFGLSHDEAWSDAIKEEVIDLWSLSPRLMFQMLGTEWMRHHNPEHWLMRADKQLNHPHTDLTPPPTDEHLSHPEAPIRLTTQAFFGFTNAQTWEPSEQGAVDQYWSITPNEAFKLIKNLTLQYFPNYTDVRAKRPVGPLETKQLSLEGKSVFIIKDIRYENEADFWRSHHGVIWHIQRKDALKVASHSSEEGVQQKPLDLLIVNDATLEELQAKVDHAWLETLARTGVFTQ</sequence>
<evidence type="ECO:0000313" key="2">
    <source>
        <dbReference type="EMBL" id="MBV4537221.1"/>
    </source>
</evidence>
<reference evidence="1" key="1">
    <citation type="journal article" date="2020" name="Microorganisms">
        <title>Reliable Identification of Environmental Pseudomonas Isolates Using the rpoD Gene.</title>
        <authorList>
            <consortium name="The Broad Institute Genome Sequencing Platform"/>
            <person name="Girard L."/>
            <person name="Lood C."/>
            <person name="Rokni-Zadeh H."/>
            <person name="van Noort V."/>
            <person name="Lavigne R."/>
            <person name="De Mot R."/>
        </authorList>
    </citation>
    <scope>NUCLEOTIDE SEQUENCE</scope>
    <source>
        <strain evidence="1">SWRI10</strain>
    </source>
</reference>
<reference evidence="1" key="2">
    <citation type="submission" date="2020-07" db="EMBL/GenBank/DDBJ databases">
        <authorList>
            <person name="Lood C."/>
            <person name="Girard L."/>
        </authorList>
    </citation>
    <scope>NUCLEOTIDE SEQUENCE</scope>
    <source>
        <strain evidence="1">SWRI10</strain>
    </source>
</reference>
<name>A0A923G1Q6_9PSED</name>
<comment type="caution">
    <text evidence="1">The sequence shown here is derived from an EMBL/GenBank/DDBJ whole genome shotgun (WGS) entry which is preliminary data.</text>
</comment>
<dbReference type="EMBL" id="JABWRE010000022">
    <property type="protein sequence ID" value="MBC3443299.1"/>
    <property type="molecule type" value="Genomic_DNA"/>
</dbReference>
<dbReference type="GO" id="GO:0016301">
    <property type="term" value="F:kinase activity"/>
    <property type="evidence" value="ECO:0007669"/>
    <property type="project" value="UniProtKB-KW"/>
</dbReference>
<dbReference type="EMBL" id="JABWRE020000001">
    <property type="protein sequence ID" value="MBV4537221.1"/>
    <property type="molecule type" value="Genomic_DNA"/>
</dbReference>
<dbReference type="InterPro" id="IPR027417">
    <property type="entry name" value="P-loop_NTPase"/>
</dbReference>
<gene>
    <name evidence="2" type="ORF">HU737_014685</name>
    <name evidence="1" type="ORF">HU737_21620</name>
</gene>
<dbReference type="Proteomes" id="UP000599879">
    <property type="component" value="Unassembled WGS sequence"/>
</dbReference>
<accession>A0A923G1Q6</accession>
<protein>
    <submittedName>
        <fullName evidence="1">Deoxynucleotide monophosphate kinase</fullName>
    </submittedName>
</protein>